<dbReference type="KEGG" id="ruv:EC9_27500"/>
<evidence type="ECO:0000313" key="5">
    <source>
        <dbReference type="Proteomes" id="UP000319557"/>
    </source>
</evidence>
<accession>A0A517M166</accession>
<reference evidence="4 5" key="1">
    <citation type="submission" date="2019-02" db="EMBL/GenBank/DDBJ databases">
        <title>Deep-cultivation of Planctomycetes and their phenomic and genomic characterization uncovers novel biology.</title>
        <authorList>
            <person name="Wiegand S."/>
            <person name="Jogler M."/>
            <person name="Boedeker C."/>
            <person name="Pinto D."/>
            <person name="Vollmers J."/>
            <person name="Rivas-Marin E."/>
            <person name="Kohn T."/>
            <person name="Peeters S.H."/>
            <person name="Heuer A."/>
            <person name="Rast P."/>
            <person name="Oberbeckmann S."/>
            <person name="Bunk B."/>
            <person name="Jeske O."/>
            <person name="Meyerdierks A."/>
            <person name="Storesund J.E."/>
            <person name="Kallscheuer N."/>
            <person name="Luecker S."/>
            <person name="Lage O.M."/>
            <person name="Pohl T."/>
            <person name="Merkel B.J."/>
            <person name="Hornburger P."/>
            <person name="Mueller R.-W."/>
            <person name="Bruemmer F."/>
            <person name="Labrenz M."/>
            <person name="Spormann A.M."/>
            <person name="Op den Camp H."/>
            <person name="Overmann J."/>
            <person name="Amann R."/>
            <person name="Jetten M.S.M."/>
            <person name="Mascher T."/>
            <person name="Medema M.H."/>
            <person name="Devos D.P."/>
            <person name="Kaster A.-K."/>
            <person name="Ovreas L."/>
            <person name="Rohde M."/>
            <person name="Galperin M.Y."/>
            <person name="Jogler C."/>
        </authorList>
    </citation>
    <scope>NUCLEOTIDE SEQUENCE [LARGE SCALE GENOMIC DNA]</scope>
    <source>
        <strain evidence="4 5">EC9</strain>
    </source>
</reference>
<dbReference type="PANTHER" id="PTHR22901:SF0">
    <property type="entry name" value="SIALATE O-ACETYLESTERASE"/>
    <property type="match status" value="1"/>
</dbReference>
<organism evidence="4 5">
    <name type="scientific">Rosistilla ulvae</name>
    <dbReference type="NCBI Taxonomy" id="1930277"/>
    <lineage>
        <taxon>Bacteria</taxon>
        <taxon>Pseudomonadati</taxon>
        <taxon>Planctomycetota</taxon>
        <taxon>Planctomycetia</taxon>
        <taxon>Pirellulales</taxon>
        <taxon>Pirellulaceae</taxon>
        <taxon>Rosistilla</taxon>
    </lineage>
</organism>
<protein>
    <recommendedName>
        <fullName evidence="3">Sialate O-acetylesterase domain-containing protein</fullName>
    </recommendedName>
</protein>
<evidence type="ECO:0000256" key="2">
    <source>
        <dbReference type="SAM" id="SignalP"/>
    </source>
</evidence>
<dbReference type="AlphaFoldDB" id="A0A517M166"/>
<dbReference type="PANTHER" id="PTHR22901">
    <property type="entry name" value="SIALATE O-ACETYLESTERASE"/>
    <property type="match status" value="1"/>
</dbReference>
<feature type="signal peptide" evidence="2">
    <location>
        <begin position="1"/>
        <end position="26"/>
    </location>
</feature>
<dbReference type="Pfam" id="PF03629">
    <property type="entry name" value="SASA"/>
    <property type="match status" value="1"/>
</dbReference>
<name>A0A517M166_9BACT</name>
<dbReference type="InterPro" id="IPR005181">
    <property type="entry name" value="SASA"/>
</dbReference>
<dbReference type="Proteomes" id="UP000319557">
    <property type="component" value="Chromosome"/>
</dbReference>
<dbReference type="Gene3D" id="2.60.40.10">
    <property type="entry name" value="Immunoglobulins"/>
    <property type="match status" value="1"/>
</dbReference>
<dbReference type="EMBL" id="CP036261">
    <property type="protein sequence ID" value="QDS88559.1"/>
    <property type="molecule type" value="Genomic_DNA"/>
</dbReference>
<dbReference type="GO" id="GO:0001681">
    <property type="term" value="F:sialate O-acetylesterase activity"/>
    <property type="evidence" value="ECO:0007669"/>
    <property type="project" value="InterPro"/>
</dbReference>
<dbReference type="Gene3D" id="3.40.50.1110">
    <property type="entry name" value="SGNH hydrolase"/>
    <property type="match status" value="1"/>
</dbReference>
<proteinExistence type="predicted"/>
<keyword evidence="5" id="KW-1185">Reference proteome</keyword>
<keyword evidence="2" id="KW-0732">Signal</keyword>
<evidence type="ECO:0000256" key="1">
    <source>
        <dbReference type="ARBA" id="ARBA00022801"/>
    </source>
</evidence>
<feature type="domain" description="Sialate O-acetylesterase" evidence="3">
    <location>
        <begin position="110"/>
        <end position="362"/>
    </location>
</feature>
<sequence precursor="true">MTIYRNRFFVLATAMTLACLATTLQAEVKLASIFSDSMVLQRDLPAPVWGWADPGEQVTVTLGGQTQKTKADADGRWQVSLLDLKASAEGQTLVVEGTNTIKLDDVLIGEVWICSGQSNMEWPLSRATNGAEEVAAADHPQIRLFNVPGHTTSPVGKDSCPGQWKVCHPGSAGGFSAVGYFFGRRLQNELNVPVGLVGTNWGGTRIEPWVSPEGFHKVPELKSIADQVDAYTAETKVGASSPSAIYNAMVHPLVPFSMRGAIWYQGESNGGEGESYYHKTRALVSSWRELFNPNLGFYWVQLANFKQPTEDPAGGDGWAKLREAQTKALDIDHTGMAVITDIGEANDIHPKNKQDVGDRLAQWALHQTYDKQQIVPAGPLFKSQKIEGDSIRLSFNHVGGGLIVGQKNGLDPTQEVKEGKLERFAIAGADKKWHWADATIDGDTVVVKSPDVANPVAVRYAYTMNPVGANLYNKEGIPASPFRTDTW</sequence>
<dbReference type="PROSITE" id="PS51257">
    <property type="entry name" value="PROKAR_LIPOPROTEIN"/>
    <property type="match status" value="1"/>
</dbReference>
<gene>
    <name evidence="4" type="ORF">EC9_27500</name>
</gene>
<dbReference type="GO" id="GO:0005975">
    <property type="term" value="P:carbohydrate metabolic process"/>
    <property type="evidence" value="ECO:0007669"/>
    <property type="project" value="TreeGrafter"/>
</dbReference>
<evidence type="ECO:0000313" key="4">
    <source>
        <dbReference type="EMBL" id="QDS88559.1"/>
    </source>
</evidence>
<dbReference type="InterPro" id="IPR013783">
    <property type="entry name" value="Ig-like_fold"/>
</dbReference>
<dbReference type="InterPro" id="IPR036514">
    <property type="entry name" value="SGNH_hydro_sf"/>
</dbReference>
<evidence type="ECO:0000259" key="3">
    <source>
        <dbReference type="Pfam" id="PF03629"/>
    </source>
</evidence>
<dbReference type="SUPFAM" id="SSF52266">
    <property type="entry name" value="SGNH hydrolase"/>
    <property type="match status" value="1"/>
</dbReference>
<keyword evidence="1" id="KW-0378">Hydrolase</keyword>
<feature type="chain" id="PRO_5022123353" description="Sialate O-acetylesterase domain-containing protein" evidence="2">
    <location>
        <begin position="27"/>
        <end position="487"/>
    </location>
</feature>
<dbReference type="InterPro" id="IPR039329">
    <property type="entry name" value="SIAE"/>
</dbReference>